<gene>
    <name evidence="5" type="primary">Acnat1</name>
    <name evidence="5" type="ORF">L345_16833</name>
</gene>
<name>V8N6C2_OPHHA</name>
<dbReference type="GO" id="GO:0016746">
    <property type="term" value="F:acyltransferase activity"/>
    <property type="evidence" value="ECO:0007669"/>
    <property type="project" value="UniProtKB-KW"/>
</dbReference>
<keyword evidence="2" id="KW-0443">Lipid metabolism</keyword>
<dbReference type="Gene3D" id="2.60.40.2240">
    <property type="entry name" value="Acyl-CoA thioester hydrolase/BAAT N-terminal domain"/>
    <property type="match status" value="1"/>
</dbReference>
<accession>V8N6C2</accession>
<evidence type="ECO:0000259" key="4">
    <source>
        <dbReference type="Pfam" id="PF08840"/>
    </source>
</evidence>
<dbReference type="Pfam" id="PF08840">
    <property type="entry name" value="BAAT_C"/>
    <property type="match status" value="1"/>
</dbReference>
<dbReference type="FunFam" id="3.40.50.1820:FF:000024">
    <property type="entry name" value="acyl-coenzyme A thioesterase 4"/>
    <property type="match status" value="2"/>
</dbReference>
<dbReference type="PANTHER" id="PTHR10824">
    <property type="entry name" value="ACYL-COENZYME A THIOESTERASE-RELATED"/>
    <property type="match status" value="1"/>
</dbReference>
<dbReference type="FunFam" id="2.60.40.2240:FF:000001">
    <property type="entry name" value="acyl-coenzyme A thioesterase 4"/>
    <property type="match status" value="1"/>
</dbReference>
<keyword evidence="5" id="KW-0808">Transferase</keyword>
<dbReference type="Gene3D" id="3.40.50.1820">
    <property type="entry name" value="alpha/beta hydrolase"/>
    <property type="match status" value="2"/>
</dbReference>
<dbReference type="GO" id="GO:0047617">
    <property type="term" value="F:fatty acyl-CoA hydrolase activity"/>
    <property type="evidence" value="ECO:0007669"/>
    <property type="project" value="TreeGrafter"/>
</dbReference>
<evidence type="ECO:0000256" key="1">
    <source>
        <dbReference type="ARBA" id="ARBA00006538"/>
    </source>
</evidence>
<comment type="similarity">
    <text evidence="1">Belongs to the C/M/P thioester hydrolase family.</text>
</comment>
<protein>
    <submittedName>
        <fullName evidence="5">Acyl-coenzyme A amino acid N-acyltransferase 1</fullName>
    </submittedName>
</protein>
<reference evidence="5 6" key="1">
    <citation type="journal article" date="2013" name="Proc. Natl. Acad. Sci. U.S.A.">
        <title>The king cobra genome reveals dynamic gene evolution and adaptation in the snake venom system.</title>
        <authorList>
            <person name="Vonk F.J."/>
            <person name="Casewell N.R."/>
            <person name="Henkel C.V."/>
            <person name="Heimberg A.M."/>
            <person name="Jansen H.J."/>
            <person name="McCleary R.J."/>
            <person name="Kerkkamp H.M."/>
            <person name="Vos R.A."/>
            <person name="Guerreiro I."/>
            <person name="Calvete J.J."/>
            <person name="Wuster W."/>
            <person name="Woods A.E."/>
            <person name="Logan J.M."/>
            <person name="Harrison R.A."/>
            <person name="Castoe T.A."/>
            <person name="de Koning A.P."/>
            <person name="Pollock D.D."/>
            <person name="Yandell M."/>
            <person name="Calderon D."/>
            <person name="Renjifo C."/>
            <person name="Currier R.B."/>
            <person name="Salgado D."/>
            <person name="Pla D."/>
            <person name="Sanz L."/>
            <person name="Hyder A.S."/>
            <person name="Ribeiro J.M."/>
            <person name="Arntzen J.W."/>
            <person name="van den Thillart G.E."/>
            <person name="Boetzer M."/>
            <person name="Pirovano W."/>
            <person name="Dirks R.P."/>
            <person name="Spaink H.P."/>
            <person name="Duboule D."/>
            <person name="McGlinn E."/>
            <person name="Kini R.M."/>
            <person name="Richardson M.K."/>
        </authorList>
    </citation>
    <scope>NUCLEOTIDE SEQUENCE</scope>
    <source>
        <tissue evidence="5">Blood</tissue>
    </source>
</reference>
<dbReference type="EMBL" id="AZIM01008430">
    <property type="protein sequence ID" value="ETE57451.1"/>
    <property type="molecule type" value="Genomic_DNA"/>
</dbReference>
<dbReference type="GO" id="GO:0006631">
    <property type="term" value="P:fatty acid metabolic process"/>
    <property type="evidence" value="ECO:0007669"/>
    <property type="project" value="UniProtKB-KW"/>
</dbReference>
<dbReference type="PIRSF" id="PIRSF016521">
    <property type="entry name" value="Acyl-CoA_hydro"/>
    <property type="match status" value="1"/>
</dbReference>
<dbReference type="PANTHER" id="PTHR10824:SF18">
    <property type="entry name" value="BILE ACID-COA:AMINO ACID N-ACYLTRANSFERASE"/>
    <property type="match status" value="1"/>
</dbReference>
<dbReference type="OrthoDB" id="6347013at2759"/>
<evidence type="ECO:0000259" key="3">
    <source>
        <dbReference type="Pfam" id="PF04775"/>
    </source>
</evidence>
<evidence type="ECO:0000313" key="5">
    <source>
        <dbReference type="EMBL" id="ETE57451.1"/>
    </source>
</evidence>
<evidence type="ECO:0000313" key="6">
    <source>
        <dbReference type="Proteomes" id="UP000018936"/>
    </source>
</evidence>
<dbReference type="GO" id="GO:0006637">
    <property type="term" value="P:acyl-CoA metabolic process"/>
    <property type="evidence" value="ECO:0007669"/>
    <property type="project" value="InterPro"/>
</dbReference>
<proteinExistence type="inferred from homology"/>
<dbReference type="Pfam" id="PF04775">
    <property type="entry name" value="Bile_Hydr_Trans"/>
    <property type="match status" value="1"/>
</dbReference>
<dbReference type="InterPro" id="IPR029058">
    <property type="entry name" value="AB_hydrolase_fold"/>
</dbReference>
<dbReference type="SUPFAM" id="SSF53474">
    <property type="entry name" value="alpha/beta-Hydrolases"/>
    <property type="match status" value="2"/>
</dbReference>
<dbReference type="InterPro" id="IPR014940">
    <property type="entry name" value="BAAT_C"/>
</dbReference>
<organism evidence="5 6">
    <name type="scientific">Ophiophagus hannah</name>
    <name type="common">King cobra</name>
    <name type="synonym">Naja hannah</name>
    <dbReference type="NCBI Taxonomy" id="8665"/>
    <lineage>
        <taxon>Eukaryota</taxon>
        <taxon>Metazoa</taxon>
        <taxon>Chordata</taxon>
        <taxon>Craniata</taxon>
        <taxon>Vertebrata</taxon>
        <taxon>Euteleostomi</taxon>
        <taxon>Lepidosauria</taxon>
        <taxon>Squamata</taxon>
        <taxon>Bifurcata</taxon>
        <taxon>Unidentata</taxon>
        <taxon>Episquamata</taxon>
        <taxon>Toxicofera</taxon>
        <taxon>Serpentes</taxon>
        <taxon>Colubroidea</taxon>
        <taxon>Elapidae</taxon>
        <taxon>Elapinae</taxon>
        <taxon>Ophiophagus</taxon>
    </lineage>
</organism>
<dbReference type="GO" id="GO:0005777">
    <property type="term" value="C:peroxisome"/>
    <property type="evidence" value="ECO:0007669"/>
    <property type="project" value="TreeGrafter"/>
</dbReference>
<dbReference type="Proteomes" id="UP000018936">
    <property type="component" value="Unassembled WGS sequence"/>
</dbReference>
<sequence>MRDKLAAMVHLSVTPEVSLADLPVKIYASGLVPSQLVTLYASLTDERGLKFAARAFYQANQNGEVDLAQASALGGNYTGVWPMGLFYTLKAEKMFHRLLKRDVTGSPFYVQISLFNSSVVVPLPTHEPLATCTHLATIRRGPQERIPIKSGRVRGALFLPPGPGPFPGLIDLFGGAGGLIEFRASLLASKGFAVLALAFFAYDDLPQTLEVIDLEYFEEASRLLLKNPKVRGPGLGVIGLSKGAEIALAMSTFLKEIMASVCINGPTRMCGTPLHFHDVTIPGASYPFEKLRINEMGLASVFYCLGHPLDETREESTIPMEKAQGHILFVVGEADQSFDSKVKGPKIGVIGLSKGAEVALAMGTFLEEIAAAVCINGATSMNGAPLHFHDINIPAVPYSTEAILINEIGLMSSFNVMGDPLDSVHEVSAIPVEKAQGHILLVAGEADQSLNSKMFAEIALGRAKKFGRTNCSLLHYPRAGHMIEPPGSPICFLSFLRVSPMPTIWGGESKSHAKAEEHLWKEALKFFELHLGPAGKL</sequence>
<keyword evidence="6" id="KW-1185">Reference proteome</keyword>
<comment type="caution">
    <text evidence="5">The sequence shown here is derived from an EMBL/GenBank/DDBJ whole genome shotgun (WGS) entry which is preliminary data.</text>
</comment>
<dbReference type="InterPro" id="IPR006862">
    <property type="entry name" value="Thio_Ohase/aa_AcTrfase"/>
</dbReference>
<dbReference type="AlphaFoldDB" id="V8N6C2"/>
<dbReference type="InterPro" id="IPR042490">
    <property type="entry name" value="Thio_Ohase/BAAT_N"/>
</dbReference>
<feature type="domain" description="BAAT/Acyl-CoA thioester hydrolase C-terminal" evidence="4">
    <location>
        <begin position="341"/>
        <end position="532"/>
    </location>
</feature>
<feature type="domain" description="Acyl-CoA thioester hydrolase/bile acid-CoA amino acid N-acetyltransferase" evidence="3">
    <location>
        <begin position="21"/>
        <end position="116"/>
    </location>
</feature>
<keyword evidence="5" id="KW-0012">Acyltransferase</keyword>
<feature type="non-terminal residue" evidence="5">
    <location>
        <position position="1"/>
    </location>
</feature>
<evidence type="ECO:0000256" key="2">
    <source>
        <dbReference type="ARBA" id="ARBA00022832"/>
    </source>
</evidence>
<keyword evidence="2" id="KW-0276">Fatty acid metabolism</keyword>
<dbReference type="InterPro" id="IPR016662">
    <property type="entry name" value="Acyl-CoA_thioEstase_long-chain"/>
</dbReference>